<dbReference type="eggNOG" id="ENOG502QQ11">
    <property type="taxonomic scope" value="Eukaryota"/>
</dbReference>
<dbReference type="OMA" id="FRSCNMY"/>
<reference evidence="3" key="2">
    <citation type="submission" date="2010-04" db="EMBL/GenBank/DDBJ databases">
        <authorList>
            <person name="Buell R."/>
            <person name="Hamilton J."/>
            <person name="Hostetler J."/>
        </authorList>
    </citation>
    <scope>NUCLEOTIDE SEQUENCE [LARGE SCALE GENOMIC DNA]</scope>
    <source>
        <strain evidence="3">DAOM:BR144</strain>
    </source>
</reference>
<dbReference type="EnsemblProtists" id="PYU1_T004427">
    <property type="protein sequence ID" value="PYU1_T004427"/>
    <property type="gene ID" value="PYU1_G004417"/>
</dbReference>
<dbReference type="VEuPathDB" id="FungiDB:PYU1_G004417"/>
<evidence type="ECO:0000313" key="3">
    <source>
        <dbReference type="Proteomes" id="UP000019132"/>
    </source>
</evidence>
<feature type="region of interest" description="Disordered" evidence="1">
    <location>
        <begin position="186"/>
        <end position="206"/>
    </location>
</feature>
<protein>
    <recommendedName>
        <fullName evidence="4">HTH psq-type domain-containing protein</fullName>
    </recommendedName>
</protein>
<sequence length="404" mass="47112">MARGKADRGLTVGKKLEIIEEADRTGLIAVTAQKYGVKTGQIRDWKKNIDRLRATDPNRLVCASTIQRGHLVFNETYAQYWVGYNKFCSNHTSFDEVKHALRITQKDVGRDGINPFGFPSTVDPTANHALECPTTSGYYTTPEVKEVYQKDMTTLREQLREFFDQKPFPTKFMYFVTRLDFHKPDPTVEAGEDAPPKENPEGAKPSEIDDYISVYVAICGNGSVMVPMAIFPPTEEWHWERKKPVKLRHAHSMHRVKRNDPNEALQFFSVTWKKFYDEEAKYSDKFVFMLDATLEEFRSPEFNDGLKQLEGYGKYWTTFYTVRNPLRLSHYEDILSTFVIEEWRKILSLKRSVQPNDYRKCVAFWFYTAWEFFAGDHARTAFRSCNMYLEDKSVWSTEDDSGRV</sequence>
<dbReference type="Proteomes" id="UP000019132">
    <property type="component" value="Unassembled WGS sequence"/>
</dbReference>
<dbReference type="HOGENOM" id="CLU_659696_0_0_1"/>
<organism evidence="2 3">
    <name type="scientific">Globisporangium ultimum (strain ATCC 200006 / CBS 805.95 / DAOM BR144)</name>
    <name type="common">Pythium ultimum</name>
    <dbReference type="NCBI Taxonomy" id="431595"/>
    <lineage>
        <taxon>Eukaryota</taxon>
        <taxon>Sar</taxon>
        <taxon>Stramenopiles</taxon>
        <taxon>Oomycota</taxon>
        <taxon>Peronosporomycetes</taxon>
        <taxon>Pythiales</taxon>
        <taxon>Pythiaceae</taxon>
        <taxon>Globisporangium</taxon>
    </lineage>
</organism>
<evidence type="ECO:0000313" key="2">
    <source>
        <dbReference type="EnsemblProtists" id="PYU1_T004427"/>
    </source>
</evidence>
<feature type="compositionally biased region" description="Basic and acidic residues" evidence="1">
    <location>
        <begin position="194"/>
        <end position="206"/>
    </location>
</feature>
<evidence type="ECO:0008006" key="4">
    <source>
        <dbReference type="Google" id="ProtNLM"/>
    </source>
</evidence>
<name>K3WHI5_GLOUD</name>
<proteinExistence type="predicted"/>
<evidence type="ECO:0000256" key="1">
    <source>
        <dbReference type="SAM" id="MobiDB-lite"/>
    </source>
</evidence>
<reference evidence="2" key="3">
    <citation type="submission" date="2015-02" db="UniProtKB">
        <authorList>
            <consortium name="EnsemblProtists"/>
        </authorList>
    </citation>
    <scope>IDENTIFICATION</scope>
    <source>
        <strain evidence="2">DAOM BR144</strain>
    </source>
</reference>
<dbReference type="EMBL" id="GL376631">
    <property type="status" value="NOT_ANNOTATED_CDS"/>
    <property type="molecule type" value="Genomic_DNA"/>
</dbReference>
<reference evidence="3" key="1">
    <citation type="journal article" date="2010" name="Genome Biol.">
        <title>Genome sequence of the necrotrophic plant pathogen Pythium ultimum reveals original pathogenicity mechanisms and effector repertoire.</title>
        <authorList>
            <person name="Levesque C.A."/>
            <person name="Brouwer H."/>
            <person name="Cano L."/>
            <person name="Hamilton J.P."/>
            <person name="Holt C."/>
            <person name="Huitema E."/>
            <person name="Raffaele S."/>
            <person name="Robideau G.P."/>
            <person name="Thines M."/>
            <person name="Win J."/>
            <person name="Zerillo M.M."/>
            <person name="Beakes G.W."/>
            <person name="Boore J.L."/>
            <person name="Busam D."/>
            <person name="Dumas B."/>
            <person name="Ferriera S."/>
            <person name="Fuerstenberg S.I."/>
            <person name="Gachon C.M."/>
            <person name="Gaulin E."/>
            <person name="Govers F."/>
            <person name="Grenville-Briggs L."/>
            <person name="Horner N."/>
            <person name="Hostetler J."/>
            <person name="Jiang R.H."/>
            <person name="Johnson J."/>
            <person name="Krajaejun T."/>
            <person name="Lin H."/>
            <person name="Meijer H.J."/>
            <person name="Moore B."/>
            <person name="Morris P."/>
            <person name="Phuntmart V."/>
            <person name="Puiu D."/>
            <person name="Shetty J."/>
            <person name="Stajich J.E."/>
            <person name="Tripathy S."/>
            <person name="Wawra S."/>
            <person name="van West P."/>
            <person name="Whitty B.R."/>
            <person name="Coutinho P.M."/>
            <person name="Henrissat B."/>
            <person name="Martin F."/>
            <person name="Thomas P.D."/>
            <person name="Tyler B.M."/>
            <person name="De Vries R.P."/>
            <person name="Kamoun S."/>
            <person name="Yandell M."/>
            <person name="Tisserat N."/>
            <person name="Buell C.R."/>
        </authorList>
    </citation>
    <scope>NUCLEOTIDE SEQUENCE</scope>
    <source>
        <strain evidence="3">DAOM:BR144</strain>
    </source>
</reference>
<dbReference type="InParanoid" id="K3WHI5"/>
<accession>K3WHI5</accession>
<keyword evidence="3" id="KW-1185">Reference proteome</keyword>
<dbReference type="AlphaFoldDB" id="K3WHI5"/>